<evidence type="ECO:0000313" key="18">
    <source>
        <dbReference type="Proteomes" id="UP001221142"/>
    </source>
</evidence>
<keyword evidence="15" id="KW-0137">Centromere</keyword>
<keyword evidence="13" id="KW-0539">Nucleus</keyword>
<keyword evidence="6" id="KW-0158">Chromosome</keyword>
<dbReference type="GO" id="GO:0051301">
    <property type="term" value="P:cell division"/>
    <property type="evidence" value="ECO:0007669"/>
    <property type="project" value="UniProtKB-KW"/>
</dbReference>
<evidence type="ECO:0000256" key="9">
    <source>
        <dbReference type="ARBA" id="ARBA00022701"/>
    </source>
</evidence>
<keyword evidence="14" id="KW-0131">Cell cycle</keyword>
<evidence type="ECO:0000256" key="8">
    <source>
        <dbReference type="ARBA" id="ARBA00022618"/>
    </source>
</evidence>
<dbReference type="InterPro" id="IPR013958">
    <property type="entry name" value="DASH_Dad1"/>
</dbReference>
<protein>
    <recommendedName>
        <fullName evidence="5">DASH complex subunit DAD1</fullName>
    </recommendedName>
    <alternativeName>
        <fullName evidence="16">Outer kinetochore protein DAD1</fullName>
    </alternativeName>
</protein>
<dbReference type="PANTHER" id="PTHR28025">
    <property type="entry name" value="DASH COMPLEX SUBUNIT DAD1"/>
    <property type="match status" value="1"/>
</dbReference>
<accession>A0AAD7CB74</accession>
<keyword evidence="9" id="KW-0493">Microtubule</keyword>
<name>A0AAD7CB74_9AGAR</name>
<keyword evidence="8" id="KW-0132">Cell division</keyword>
<keyword evidence="12" id="KW-0206">Cytoskeleton</keyword>
<dbReference type="GO" id="GO:0072686">
    <property type="term" value="C:mitotic spindle"/>
    <property type="evidence" value="ECO:0007669"/>
    <property type="project" value="InterPro"/>
</dbReference>
<dbReference type="GO" id="GO:0005876">
    <property type="term" value="C:spindle microtubule"/>
    <property type="evidence" value="ECO:0007669"/>
    <property type="project" value="TreeGrafter"/>
</dbReference>
<evidence type="ECO:0000256" key="11">
    <source>
        <dbReference type="ARBA" id="ARBA00022838"/>
    </source>
</evidence>
<dbReference type="GO" id="GO:0042729">
    <property type="term" value="C:DASH complex"/>
    <property type="evidence" value="ECO:0007669"/>
    <property type="project" value="InterPro"/>
</dbReference>
<keyword evidence="7" id="KW-0963">Cytoplasm</keyword>
<comment type="subcellular location">
    <subcellularLocation>
        <location evidence="3">Chromosome</location>
        <location evidence="3">Centromere</location>
        <location evidence="3">Kinetochore</location>
    </subcellularLocation>
    <subcellularLocation>
        <location evidence="2">Cytoplasm</location>
        <location evidence="2">Cytoskeleton</location>
        <location evidence="2">Spindle</location>
    </subcellularLocation>
    <subcellularLocation>
        <location evidence="1">Nucleus</location>
    </subcellularLocation>
</comment>
<evidence type="ECO:0000256" key="14">
    <source>
        <dbReference type="ARBA" id="ARBA00023306"/>
    </source>
</evidence>
<dbReference type="GO" id="GO:0051010">
    <property type="term" value="F:microtubule plus-end binding"/>
    <property type="evidence" value="ECO:0007669"/>
    <property type="project" value="TreeGrafter"/>
</dbReference>
<dbReference type="Pfam" id="PF08649">
    <property type="entry name" value="DASH_Dad1"/>
    <property type="match status" value="1"/>
</dbReference>
<evidence type="ECO:0000256" key="4">
    <source>
        <dbReference type="ARBA" id="ARBA00010146"/>
    </source>
</evidence>
<organism evidence="17 18">
    <name type="scientific">Roridomyces roridus</name>
    <dbReference type="NCBI Taxonomy" id="1738132"/>
    <lineage>
        <taxon>Eukaryota</taxon>
        <taxon>Fungi</taxon>
        <taxon>Dikarya</taxon>
        <taxon>Basidiomycota</taxon>
        <taxon>Agaricomycotina</taxon>
        <taxon>Agaricomycetes</taxon>
        <taxon>Agaricomycetidae</taxon>
        <taxon>Agaricales</taxon>
        <taxon>Marasmiineae</taxon>
        <taxon>Mycenaceae</taxon>
        <taxon>Roridomyces</taxon>
    </lineage>
</organism>
<dbReference type="Proteomes" id="UP001221142">
    <property type="component" value="Unassembled WGS sequence"/>
</dbReference>
<evidence type="ECO:0000256" key="10">
    <source>
        <dbReference type="ARBA" id="ARBA00022776"/>
    </source>
</evidence>
<dbReference type="PANTHER" id="PTHR28025:SF1">
    <property type="entry name" value="DASH COMPLEX SUBUNIT DAD1"/>
    <property type="match status" value="1"/>
</dbReference>
<evidence type="ECO:0000256" key="13">
    <source>
        <dbReference type="ARBA" id="ARBA00023242"/>
    </source>
</evidence>
<evidence type="ECO:0000256" key="16">
    <source>
        <dbReference type="ARBA" id="ARBA00030566"/>
    </source>
</evidence>
<comment type="caution">
    <text evidence="17">The sequence shown here is derived from an EMBL/GenBank/DDBJ whole genome shotgun (WGS) entry which is preliminary data.</text>
</comment>
<keyword evidence="11" id="KW-0995">Kinetochore</keyword>
<evidence type="ECO:0000256" key="3">
    <source>
        <dbReference type="ARBA" id="ARBA00004629"/>
    </source>
</evidence>
<sequence>MSHHDDEPSFFDQERQRLTAVITSEFDDLLTSTNDLNRKLEEVLSMTKEYSTIAELWGSFYQLMRSYGDGGEEQGAAS</sequence>
<evidence type="ECO:0000256" key="5">
    <source>
        <dbReference type="ARBA" id="ARBA00020261"/>
    </source>
</evidence>
<evidence type="ECO:0000256" key="12">
    <source>
        <dbReference type="ARBA" id="ARBA00023212"/>
    </source>
</evidence>
<evidence type="ECO:0000256" key="15">
    <source>
        <dbReference type="ARBA" id="ARBA00023328"/>
    </source>
</evidence>
<keyword evidence="18" id="KW-1185">Reference proteome</keyword>
<proteinExistence type="inferred from homology"/>
<reference evidence="17" key="1">
    <citation type="submission" date="2023-03" db="EMBL/GenBank/DDBJ databases">
        <title>Massive genome expansion in bonnet fungi (Mycena s.s.) driven by repeated elements and novel gene families across ecological guilds.</title>
        <authorList>
            <consortium name="Lawrence Berkeley National Laboratory"/>
            <person name="Harder C.B."/>
            <person name="Miyauchi S."/>
            <person name="Viragh M."/>
            <person name="Kuo A."/>
            <person name="Thoen E."/>
            <person name="Andreopoulos B."/>
            <person name="Lu D."/>
            <person name="Skrede I."/>
            <person name="Drula E."/>
            <person name="Henrissat B."/>
            <person name="Morin E."/>
            <person name="Kohler A."/>
            <person name="Barry K."/>
            <person name="LaButti K."/>
            <person name="Morin E."/>
            <person name="Salamov A."/>
            <person name="Lipzen A."/>
            <person name="Mereny Z."/>
            <person name="Hegedus B."/>
            <person name="Baldrian P."/>
            <person name="Stursova M."/>
            <person name="Weitz H."/>
            <person name="Taylor A."/>
            <person name="Grigoriev I.V."/>
            <person name="Nagy L.G."/>
            <person name="Martin F."/>
            <person name="Kauserud H."/>
        </authorList>
    </citation>
    <scope>NUCLEOTIDE SEQUENCE</scope>
    <source>
        <strain evidence="17">9284</strain>
    </source>
</reference>
<evidence type="ECO:0000256" key="6">
    <source>
        <dbReference type="ARBA" id="ARBA00022454"/>
    </source>
</evidence>
<evidence type="ECO:0000256" key="1">
    <source>
        <dbReference type="ARBA" id="ARBA00004123"/>
    </source>
</evidence>
<gene>
    <name evidence="17" type="ORF">FB45DRAFT_1021057</name>
</gene>
<evidence type="ECO:0000256" key="7">
    <source>
        <dbReference type="ARBA" id="ARBA00022490"/>
    </source>
</evidence>
<evidence type="ECO:0000256" key="2">
    <source>
        <dbReference type="ARBA" id="ARBA00004186"/>
    </source>
</evidence>
<keyword evidence="10" id="KW-0498">Mitosis</keyword>
<dbReference type="EMBL" id="JARKIF010000003">
    <property type="protein sequence ID" value="KAJ7644277.1"/>
    <property type="molecule type" value="Genomic_DNA"/>
</dbReference>
<comment type="similarity">
    <text evidence="4">Belongs to the DASH complex DAD1 family.</text>
</comment>
<evidence type="ECO:0000313" key="17">
    <source>
        <dbReference type="EMBL" id="KAJ7644277.1"/>
    </source>
</evidence>
<dbReference type="AlphaFoldDB" id="A0AAD7CB74"/>
<dbReference type="GO" id="GO:0044732">
    <property type="term" value="C:mitotic spindle pole body"/>
    <property type="evidence" value="ECO:0007669"/>
    <property type="project" value="TreeGrafter"/>
</dbReference>